<evidence type="ECO:0000313" key="2">
    <source>
        <dbReference type="EMBL" id="KZT31472.1"/>
    </source>
</evidence>
<dbReference type="Proteomes" id="UP000076798">
    <property type="component" value="Unassembled WGS sequence"/>
</dbReference>
<dbReference type="EMBL" id="KV428566">
    <property type="protein sequence ID" value="KZT31472.1"/>
    <property type="molecule type" value="Genomic_DNA"/>
</dbReference>
<feature type="compositionally biased region" description="Polar residues" evidence="1">
    <location>
        <begin position="1"/>
        <end position="21"/>
    </location>
</feature>
<protein>
    <submittedName>
        <fullName evidence="2">Uncharacterized protein</fullName>
    </submittedName>
</protein>
<feature type="non-terminal residue" evidence="2">
    <location>
        <position position="1"/>
    </location>
</feature>
<reference evidence="2 3" key="1">
    <citation type="journal article" date="2016" name="Mol. Biol. Evol.">
        <title>Comparative Genomics of Early-Diverging Mushroom-Forming Fungi Provides Insights into the Origins of Lignocellulose Decay Capabilities.</title>
        <authorList>
            <person name="Nagy L.G."/>
            <person name="Riley R."/>
            <person name="Tritt A."/>
            <person name="Adam C."/>
            <person name="Daum C."/>
            <person name="Floudas D."/>
            <person name="Sun H."/>
            <person name="Yadav J.S."/>
            <person name="Pangilinan J."/>
            <person name="Larsson K.H."/>
            <person name="Matsuura K."/>
            <person name="Barry K."/>
            <person name="Labutti K."/>
            <person name="Kuo R."/>
            <person name="Ohm R.A."/>
            <person name="Bhattacharya S.S."/>
            <person name="Shirouzu T."/>
            <person name="Yoshinaga Y."/>
            <person name="Martin F.M."/>
            <person name="Grigoriev I.V."/>
            <person name="Hibbett D.S."/>
        </authorList>
    </citation>
    <scope>NUCLEOTIDE SEQUENCE [LARGE SCALE GENOMIC DNA]</scope>
    <source>
        <strain evidence="2 3">HHB10207 ss-3</strain>
    </source>
</reference>
<sequence>PTSPHSSLKQRGQEARNSSLDSGGDLEWSHLQVGRVCLVPYATFLRDHSSRSQSEYRLRKRWARAKGKGPQSGFGATVVPWVVPCSQHAHDV</sequence>
<proteinExistence type="predicted"/>
<organism evidence="2 3">
    <name type="scientific">Sistotremastrum suecicum HHB10207 ss-3</name>
    <dbReference type="NCBI Taxonomy" id="1314776"/>
    <lineage>
        <taxon>Eukaryota</taxon>
        <taxon>Fungi</taxon>
        <taxon>Dikarya</taxon>
        <taxon>Basidiomycota</taxon>
        <taxon>Agaricomycotina</taxon>
        <taxon>Agaricomycetes</taxon>
        <taxon>Sistotremastrales</taxon>
        <taxon>Sistotremastraceae</taxon>
        <taxon>Sistotremastrum</taxon>
    </lineage>
</organism>
<evidence type="ECO:0000256" key="1">
    <source>
        <dbReference type="SAM" id="MobiDB-lite"/>
    </source>
</evidence>
<feature type="region of interest" description="Disordered" evidence="1">
    <location>
        <begin position="1"/>
        <end position="24"/>
    </location>
</feature>
<accession>A0A165WS79</accession>
<keyword evidence="3" id="KW-1185">Reference proteome</keyword>
<evidence type="ECO:0000313" key="3">
    <source>
        <dbReference type="Proteomes" id="UP000076798"/>
    </source>
</evidence>
<name>A0A165WS79_9AGAM</name>
<dbReference type="AlphaFoldDB" id="A0A165WS79"/>
<gene>
    <name evidence="2" type="ORF">SISSUDRAFT_1056473</name>
</gene>